<feature type="chain" id="PRO_5014003900" description="Aspartate 1-decarboxylase alpha chain" evidence="9 13">
    <location>
        <begin position="25"/>
        <end position="116"/>
    </location>
</feature>
<comment type="subcellular location">
    <subcellularLocation>
        <location evidence="9">Cytoplasm</location>
    </subcellularLocation>
</comment>
<dbReference type="PIRSF" id="PIRSF006246">
    <property type="entry name" value="Asp_decarbox"/>
    <property type="match status" value="1"/>
</dbReference>
<dbReference type="EC" id="4.1.1.11" evidence="9"/>
<comment type="catalytic activity">
    <reaction evidence="9">
        <text>L-aspartate + H(+) = beta-alanine + CO2</text>
        <dbReference type="Rhea" id="RHEA:19497"/>
        <dbReference type="ChEBI" id="CHEBI:15378"/>
        <dbReference type="ChEBI" id="CHEBI:16526"/>
        <dbReference type="ChEBI" id="CHEBI:29991"/>
        <dbReference type="ChEBI" id="CHEBI:57966"/>
        <dbReference type="EC" id="4.1.1.11"/>
    </reaction>
</comment>
<evidence type="ECO:0000256" key="2">
    <source>
        <dbReference type="ARBA" id="ARBA00022655"/>
    </source>
</evidence>
<evidence type="ECO:0000313" key="15">
    <source>
        <dbReference type="Proteomes" id="UP000190423"/>
    </source>
</evidence>
<feature type="binding site" evidence="9 11">
    <location>
        <begin position="71"/>
        <end position="73"/>
    </location>
    <ligand>
        <name>substrate</name>
    </ligand>
</feature>
<dbReference type="GO" id="GO:0005829">
    <property type="term" value="C:cytosol"/>
    <property type="evidence" value="ECO:0007669"/>
    <property type="project" value="TreeGrafter"/>
</dbReference>
<feature type="modified residue" description="Pyruvic acid (Ser)" evidence="9 12">
    <location>
        <position position="25"/>
    </location>
</feature>
<evidence type="ECO:0000256" key="7">
    <source>
        <dbReference type="ARBA" id="ARBA00023270"/>
    </source>
</evidence>
<evidence type="ECO:0000256" key="6">
    <source>
        <dbReference type="ARBA" id="ARBA00023239"/>
    </source>
</evidence>
<keyword evidence="2 9" id="KW-0566">Pantothenate biosynthesis</keyword>
<comment type="function">
    <text evidence="9">Catalyzes the pyruvoyl-dependent decarboxylation of aspartate to produce beta-alanine.</text>
</comment>
<dbReference type="SUPFAM" id="SSF50692">
    <property type="entry name" value="ADC-like"/>
    <property type="match status" value="1"/>
</dbReference>
<keyword evidence="15" id="KW-1185">Reference proteome</keyword>
<dbReference type="PANTHER" id="PTHR21012">
    <property type="entry name" value="ASPARTATE 1-DECARBOXYLASE"/>
    <property type="match status" value="1"/>
</dbReference>
<dbReference type="HAMAP" id="MF_00446">
    <property type="entry name" value="PanD"/>
    <property type="match status" value="1"/>
</dbReference>
<dbReference type="GO" id="GO:0004068">
    <property type="term" value="F:aspartate 1-decarboxylase activity"/>
    <property type="evidence" value="ECO:0007669"/>
    <property type="project" value="UniProtKB-UniRule"/>
</dbReference>
<accession>A0A1T4JNR0</accession>
<dbReference type="PANTHER" id="PTHR21012:SF0">
    <property type="entry name" value="ASPARTATE 1-DECARBOXYLASE"/>
    <property type="match status" value="1"/>
</dbReference>
<feature type="chain" id="PRO_5014003897" description="Aspartate 1-decarboxylase beta chain" evidence="9 13">
    <location>
        <begin position="1"/>
        <end position="24"/>
    </location>
</feature>
<dbReference type="Gene3D" id="2.40.40.20">
    <property type="match status" value="1"/>
</dbReference>
<evidence type="ECO:0000256" key="13">
    <source>
        <dbReference type="PIRSR" id="PIRSR006246-5"/>
    </source>
</evidence>
<dbReference type="Proteomes" id="UP000190423">
    <property type="component" value="Unassembled WGS sequence"/>
</dbReference>
<evidence type="ECO:0000256" key="11">
    <source>
        <dbReference type="PIRSR" id="PIRSR006246-2"/>
    </source>
</evidence>
<evidence type="ECO:0000256" key="3">
    <source>
        <dbReference type="ARBA" id="ARBA00022793"/>
    </source>
</evidence>
<comment type="PTM">
    <text evidence="9 12">Is synthesized initially as an inactive proenzyme, which is activated by self-cleavage at a specific serine bond to produce a beta-subunit with a hydroxyl group at its C-terminus and an alpha-subunit with a pyruvoyl group at its N-terminus.</text>
</comment>
<dbReference type="GO" id="GO:0006523">
    <property type="term" value="P:alanine biosynthetic process"/>
    <property type="evidence" value="ECO:0007669"/>
    <property type="project" value="InterPro"/>
</dbReference>
<organism evidence="14 15">
    <name type="scientific">Treponema porcinum</name>
    <dbReference type="NCBI Taxonomy" id="261392"/>
    <lineage>
        <taxon>Bacteria</taxon>
        <taxon>Pseudomonadati</taxon>
        <taxon>Spirochaetota</taxon>
        <taxon>Spirochaetia</taxon>
        <taxon>Spirochaetales</taxon>
        <taxon>Treponemataceae</taxon>
        <taxon>Treponema</taxon>
    </lineage>
</organism>
<comment type="pathway">
    <text evidence="9">Cofactor biosynthesis; (R)-pantothenate biosynthesis; beta-alanine from L-aspartate: step 1/1.</text>
</comment>
<dbReference type="Pfam" id="PF02261">
    <property type="entry name" value="Asp_decarbox"/>
    <property type="match status" value="1"/>
</dbReference>
<keyword evidence="7 9" id="KW-0704">Schiff base</keyword>
<reference evidence="14 15" key="1">
    <citation type="submission" date="2017-02" db="EMBL/GenBank/DDBJ databases">
        <authorList>
            <person name="Peterson S.W."/>
        </authorList>
    </citation>
    <scope>NUCLEOTIDE SEQUENCE [LARGE SCALE GENOMIC DNA]</scope>
    <source>
        <strain evidence="14 15">ATCC BAA-908</strain>
    </source>
</reference>
<evidence type="ECO:0000256" key="10">
    <source>
        <dbReference type="PIRSR" id="PIRSR006246-1"/>
    </source>
</evidence>
<dbReference type="CDD" id="cd06919">
    <property type="entry name" value="Asp_decarbox"/>
    <property type="match status" value="1"/>
</dbReference>
<feature type="active site" description="Schiff-base intermediate with substrate; via pyruvic acid" evidence="9 10">
    <location>
        <position position="25"/>
    </location>
</feature>
<sequence length="116" mass="12736">MCITILKAKLHRATVTDANLNYEGSISIDTELCKAAGMHNYEKVDVLNVNNGARFSTYIIPGKRGEICLNGAAARLAAKGDKVIIVTYTQIEESLADSWKPNVVLLDENNEIKKKV</sequence>
<dbReference type="NCBIfam" id="TIGR00223">
    <property type="entry name" value="panD"/>
    <property type="match status" value="1"/>
</dbReference>
<evidence type="ECO:0000256" key="8">
    <source>
        <dbReference type="ARBA" id="ARBA00023317"/>
    </source>
</evidence>
<dbReference type="OrthoDB" id="9803983at2"/>
<comment type="similarity">
    <text evidence="9">Belongs to the PanD family.</text>
</comment>
<evidence type="ECO:0000256" key="9">
    <source>
        <dbReference type="HAMAP-Rule" id="MF_00446"/>
    </source>
</evidence>
<dbReference type="RefSeq" id="WP_078932575.1">
    <property type="nucleotide sequence ID" value="NZ_FUWG01000004.1"/>
</dbReference>
<feature type="active site" description="Proton donor" evidence="9 10">
    <location>
        <position position="58"/>
    </location>
</feature>
<proteinExistence type="inferred from homology"/>
<feature type="binding site" evidence="9 11">
    <location>
        <position position="57"/>
    </location>
    <ligand>
        <name>substrate</name>
    </ligand>
</feature>
<evidence type="ECO:0000256" key="5">
    <source>
        <dbReference type="ARBA" id="ARBA00023145"/>
    </source>
</evidence>
<keyword evidence="4 9" id="KW-0068">Autocatalytic cleavage</keyword>
<dbReference type="InterPro" id="IPR009010">
    <property type="entry name" value="Asp_de-COase-like_dom_sf"/>
</dbReference>
<evidence type="ECO:0000313" key="14">
    <source>
        <dbReference type="EMBL" id="SJZ31856.1"/>
    </source>
</evidence>
<evidence type="ECO:0000256" key="4">
    <source>
        <dbReference type="ARBA" id="ARBA00022813"/>
    </source>
</evidence>
<keyword evidence="3 9" id="KW-0210">Decarboxylase</keyword>
<dbReference type="UniPathway" id="UPA00028">
    <property type="reaction ID" value="UER00002"/>
</dbReference>
<comment type="cofactor">
    <cofactor evidence="9 10">
        <name>pyruvate</name>
        <dbReference type="ChEBI" id="CHEBI:15361"/>
    </cofactor>
    <text evidence="9 10">Binds 1 pyruvoyl group covalently per subunit.</text>
</comment>
<keyword evidence="8 9" id="KW-0670">Pyruvate</keyword>
<dbReference type="GO" id="GO:0015940">
    <property type="term" value="P:pantothenate biosynthetic process"/>
    <property type="evidence" value="ECO:0007669"/>
    <property type="project" value="UniProtKB-UniRule"/>
</dbReference>
<gene>
    <name evidence="9" type="primary">panD</name>
    <name evidence="14" type="ORF">SAMN02745149_00654</name>
</gene>
<dbReference type="InterPro" id="IPR003190">
    <property type="entry name" value="Asp_decarbox"/>
</dbReference>
<dbReference type="STRING" id="261392.SAMN02745149_00654"/>
<evidence type="ECO:0000256" key="12">
    <source>
        <dbReference type="PIRSR" id="PIRSR006246-3"/>
    </source>
</evidence>
<protein>
    <recommendedName>
        <fullName evidence="9">Aspartate 1-decarboxylase</fullName>
        <ecNumber evidence="9">4.1.1.11</ecNumber>
    </recommendedName>
    <alternativeName>
        <fullName evidence="9">Aspartate alpha-decarboxylase</fullName>
    </alternativeName>
    <component>
        <recommendedName>
            <fullName evidence="9">Aspartate 1-decarboxylase beta chain</fullName>
        </recommendedName>
    </component>
    <component>
        <recommendedName>
            <fullName evidence="9">Aspartate 1-decarboxylase alpha chain</fullName>
        </recommendedName>
    </component>
</protein>
<dbReference type="EMBL" id="FUWG01000004">
    <property type="protein sequence ID" value="SJZ31856.1"/>
    <property type="molecule type" value="Genomic_DNA"/>
</dbReference>
<dbReference type="GeneID" id="78315967"/>
<keyword evidence="1 9" id="KW-0963">Cytoplasm</keyword>
<name>A0A1T4JNR0_TREPO</name>
<keyword evidence="6 9" id="KW-0456">Lyase</keyword>
<dbReference type="AlphaFoldDB" id="A0A1T4JNR0"/>
<comment type="subunit">
    <text evidence="9">Heterooctamer of four alpha and four beta subunits.</text>
</comment>
<evidence type="ECO:0000256" key="1">
    <source>
        <dbReference type="ARBA" id="ARBA00022490"/>
    </source>
</evidence>
<keyword evidence="5 9" id="KW-0865">Zymogen</keyword>